<gene>
    <name evidence="3" type="ORF">MTBBW1_2200012</name>
</gene>
<dbReference type="Pfam" id="PF05016">
    <property type="entry name" value="ParE_toxin"/>
    <property type="match status" value="1"/>
</dbReference>
<dbReference type="PANTHER" id="PTHR35601:SF1">
    <property type="entry name" value="TOXIN RELE"/>
    <property type="match status" value="1"/>
</dbReference>
<dbReference type="SUPFAM" id="SSF143011">
    <property type="entry name" value="RelE-like"/>
    <property type="match status" value="1"/>
</dbReference>
<dbReference type="RefSeq" id="WP_080808186.1">
    <property type="nucleotide sequence ID" value="NZ_LT828560.1"/>
</dbReference>
<proteinExistence type="inferred from homology"/>
<dbReference type="InterPro" id="IPR007712">
    <property type="entry name" value="RelE/ParE_toxin"/>
</dbReference>
<evidence type="ECO:0000313" key="3">
    <source>
        <dbReference type="EMBL" id="SLM30358.1"/>
    </source>
</evidence>
<evidence type="ECO:0000256" key="2">
    <source>
        <dbReference type="ARBA" id="ARBA00022649"/>
    </source>
</evidence>
<keyword evidence="3" id="KW-0378">Hydrolase</keyword>
<comment type="similarity">
    <text evidence="1">Belongs to the RelE toxin family.</text>
</comment>
<dbReference type="EMBL" id="FWEV01000136">
    <property type="protein sequence ID" value="SLM30358.1"/>
    <property type="molecule type" value="Genomic_DNA"/>
</dbReference>
<dbReference type="GO" id="GO:0016787">
    <property type="term" value="F:hydrolase activity"/>
    <property type="evidence" value="ECO:0007669"/>
    <property type="project" value="UniProtKB-KW"/>
</dbReference>
<dbReference type="AlphaFoldDB" id="A0A1W1HDA5"/>
<reference evidence="3 4" key="1">
    <citation type="submission" date="2017-03" db="EMBL/GenBank/DDBJ databases">
        <authorList>
            <person name="Afonso C.L."/>
            <person name="Miller P.J."/>
            <person name="Scott M.A."/>
            <person name="Spackman E."/>
            <person name="Goraichik I."/>
            <person name="Dimitrov K.M."/>
            <person name="Suarez D.L."/>
            <person name="Swayne D.E."/>
        </authorList>
    </citation>
    <scope>NUCLEOTIDE SEQUENCE [LARGE SCALE GENOMIC DNA]</scope>
    <source>
        <strain evidence="3">PRJEB14757</strain>
    </source>
</reference>
<evidence type="ECO:0000256" key="1">
    <source>
        <dbReference type="ARBA" id="ARBA00006226"/>
    </source>
</evidence>
<organism evidence="3 4">
    <name type="scientific">Desulfamplus magnetovallimortis</name>
    <dbReference type="NCBI Taxonomy" id="1246637"/>
    <lineage>
        <taxon>Bacteria</taxon>
        <taxon>Pseudomonadati</taxon>
        <taxon>Thermodesulfobacteriota</taxon>
        <taxon>Desulfobacteria</taxon>
        <taxon>Desulfobacterales</taxon>
        <taxon>Desulfobacteraceae</taxon>
        <taxon>Desulfamplus</taxon>
    </lineage>
</organism>
<dbReference type="EC" id="3.1.-.-" evidence="3"/>
<name>A0A1W1HDA5_9BACT</name>
<evidence type="ECO:0000313" key="4">
    <source>
        <dbReference type="Proteomes" id="UP000191931"/>
    </source>
</evidence>
<dbReference type="STRING" id="1246637.MTBBW1_2200012"/>
<dbReference type="PANTHER" id="PTHR35601">
    <property type="entry name" value="TOXIN RELE"/>
    <property type="match status" value="1"/>
</dbReference>
<dbReference type="OrthoDB" id="5471671at2"/>
<protein>
    <submittedName>
        <fullName evidence="3">Putative Toxin RelG</fullName>
        <ecNumber evidence="3">3.1.-.-</ecNumber>
    </submittedName>
</protein>
<dbReference type="Gene3D" id="3.30.2310.20">
    <property type="entry name" value="RelE-like"/>
    <property type="match status" value="1"/>
</dbReference>
<dbReference type="InterPro" id="IPR035093">
    <property type="entry name" value="RelE/ParE_toxin_dom_sf"/>
</dbReference>
<sequence>MYRVSFTPVAAEMFHSLHPDIRKEIKAATKELYNNPWLGKHLEDCLASFYSLRVKRYRIIYKVDNEKRIVVVCAIGHRRDVYDVASELL</sequence>
<keyword evidence="2" id="KW-1277">Toxin-antitoxin system</keyword>
<dbReference type="Proteomes" id="UP000191931">
    <property type="component" value="Unassembled WGS sequence"/>
</dbReference>
<keyword evidence="4" id="KW-1185">Reference proteome</keyword>
<accession>A0A1W1HDA5</accession>